<keyword evidence="2" id="KW-0812">Transmembrane</keyword>
<organism evidence="3 4">
    <name type="scientific">Elysia chlorotica</name>
    <name type="common">Eastern emerald elysia</name>
    <name type="synonym">Sea slug</name>
    <dbReference type="NCBI Taxonomy" id="188477"/>
    <lineage>
        <taxon>Eukaryota</taxon>
        <taxon>Metazoa</taxon>
        <taxon>Spiralia</taxon>
        <taxon>Lophotrochozoa</taxon>
        <taxon>Mollusca</taxon>
        <taxon>Gastropoda</taxon>
        <taxon>Heterobranchia</taxon>
        <taxon>Euthyneura</taxon>
        <taxon>Panpulmonata</taxon>
        <taxon>Sacoglossa</taxon>
        <taxon>Placobranchoidea</taxon>
        <taxon>Plakobranchidae</taxon>
        <taxon>Elysia</taxon>
    </lineage>
</organism>
<gene>
    <name evidence="3" type="ORF">EGW08_015244</name>
</gene>
<feature type="transmembrane region" description="Helical" evidence="2">
    <location>
        <begin position="53"/>
        <end position="75"/>
    </location>
</feature>
<dbReference type="EMBL" id="RQTK01000619">
    <property type="protein sequence ID" value="RUS76987.1"/>
    <property type="molecule type" value="Genomic_DNA"/>
</dbReference>
<evidence type="ECO:0000313" key="4">
    <source>
        <dbReference type="Proteomes" id="UP000271974"/>
    </source>
</evidence>
<keyword evidence="2" id="KW-0472">Membrane</keyword>
<keyword evidence="4" id="KW-1185">Reference proteome</keyword>
<comment type="caution">
    <text evidence="3">The sequence shown here is derived from an EMBL/GenBank/DDBJ whole genome shotgun (WGS) entry which is preliminary data.</text>
</comment>
<feature type="transmembrane region" description="Helical" evidence="2">
    <location>
        <begin position="28"/>
        <end position="47"/>
    </location>
</feature>
<evidence type="ECO:0000256" key="1">
    <source>
        <dbReference type="SAM" id="MobiDB-lite"/>
    </source>
</evidence>
<accession>A0A3S1B7L0</accession>
<feature type="region of interest" description="Disordered" evidence="1">
    <location>
        <begin position="1"/>
        <end position="21"/>
    </location>
</feature>
<proteinExistence type="predicted"/>
<evidence type="ECO:0000256" key="2">
    <source>
        <dbReference type="SAM" id="Phobius"/>
    </source>
</evidence>
<dbReference type="Proteomes" id="UP000271974">
    <property type="component" value="Unassembled WGS sequence"/>
</dbReference>
<keyword evidence="2" id="KW-1133">Transmembrane helix</keyword>
<name>A0A3S1B7L0_ELYCH</name>
<evidence type="ECO:0000313" key="3">
    <source>
        <dbReference type="EMBL" id="RUS76987.1"/>
    </source>
</evidence>
<protein>
    <submittedName>
        <fullName evidence="3">Uncharacterized protein</fullName>
    </submittedName>
</protein>
<sequence>MEQTQTDRKTDRLKQIAKDKKGRGMDGIVNTCLIAFFFLYFILLNTMCMMCRIYIPIILFFLPLYSSLFLMTCILHKILAQYYPNFILASFNNCLWNAKRIEYFSDEY</sequence>
<dbReference type="AlphaFoldDB" id="A0A3S1B7L0"/>
<reference evidence="3 4" key="1">
    <citation type="submission" date="2019-01" db="EMBL/GenBank/DDBJ databases">
        <title>A draft genome assembly of the solar-powered sea slug Elysia chlorotica.</title>
        <authorList>
            <person name="Cai H."/>
            <person name="Li Q."/>
            <person name="Fang X."/>
            <person name="Li J."/>
            <person name="Curtis N.E."/>
            <person name="Altenburger A."/>
            <person name="Shibata T."/>
            <person name="Feng M."/>
            <person name="Maeda T."/>
            <person name="Schwartz J.A."/>
            <person name="Shigenobu S."/>
            <person name="Lundholm N."/>
            <person name="Nishiyama T."/>
            <person name="Yang H."/>
            <person name="Hasebe M."/>
            <person name="Li S."/>
            <person name="Pierce S.K."/>
            <person name="Wang J."/>
        </authorList>
    </citation>
    <scope>NUCLEOTIDE SEQUENCE [LARGE SCALE GENOMIC DNA]</scope>
    <source>
        <strain evidence="3">EC2010</strain>
        <tissue evidence="3">Whole organism of an adult</tissue>
    </source>
</reference>